<reference evidence="2" key="1">
    <citation type="submission" date="2024-07" db="EMBL/GenBank/DDBJ databases">
        <title>Metagenomic identification of novel viruses for potential beneficial use in switchgrass (Panicum virgatum L.), a developing bioenergy feedstock.</title>
        <authorList>
            <person name="Maclot F."/>
            <person name="Cole E."/>
            <person name="Ryskamp M."/>
            <person name="Nakasato K."/>
            <person name="Malmstrom C.M."/>
        </authorList>
    </citation>
    <scope>NUCLEOTIDE SEQUENCE</scope>
    <source>
        <strain evidence="2">MI-01A</strain>
    </source>
</reference>
<proteinExistence type="predicted"/>
<dbReference type="EMBL" id="PP996016">
    <property type="protein sequence ID" value="XCN99608.1"/>
    <property type="molecule type" value="Genomic_RNA"/>
</dbReference>
<name>A0AAU8MI79_9TOMB</name>
<accession>A0AAU8MI79</accession>
<evidence type="ECO:0000313" key="2">
    <source>
        <dbReference type="EMBL" id="XCN99608.1"/>
    </source>
</evidence>
<evidence type="ECO:0000256" key="1">
    <source>
        <dbReference type="SAM" id="MobiDB-lite"/>
    </source>
</evidence>
<sequence length="199" mass="22734">MSTRPNNTNNQGRRRNRRSRNRSRFNNQLGVALPPGISRQLAGSVPRVFETTPQRTESEDYVLLRDGERHPVMERMNEGLRGSRIILMEVRSEILEGDSIELRAGPGSLFAPFQHYHLRGSTGNHQDTVWVMNQQWDDLYAQWTAEGLTDESGATLRGRIRATGRLVFRVWYRPVNANAQPSGYSIPARTPMDFDNPDN</sequence>
<feature type="region of interest" description="Disordered" evidence="1">
    <location>
        <begin position="1"/>
        <end position="30"/>
    </location>
</feature>
<feature type="compositionally biased region" description="Basic residues" evidence="1">
    <location>
        <begin position="12"/>
        <end position="23"/>
    </location>
</feature>
<organism evidence="2">
    <name type="scientific">Switchgrass umbra-like virus 1</name>
    <dbReference type="NCBI Taxonomy" id="3233123"/>
    <lineage>
        <taxon>Viruses</taxon>
        <taxon>Riboviria</taxon>
        <taxon>Orthornavirae</taxon>
        <taxon>Kitrinoviricota</taxon>
        <taxon>Tolucaviricetes</taxon>
        <taxon>Tolivirales</taxon>
        <taxon>Tombusviridae</taxon>
    </lineage>
</organism>
<feature type="compositionally biased region" description="Low complexity" evidence="1">
    <location>
        <begin position="1"/>
        <end position="11"/>
    </location>
</feature>
<protein>
    <submittedName>
        <fullName evidence="2">Movement protein</fullName>
    </submittedName>
</protein>